<organism evidence="1">
    <name type="scientific">Trichuris suis</name>
    <name type="common">pig whipworm</name>
    <dbReference type="NCBI Taxonomy" id="68888"/>
    <lineage>
        <taxon>Eukaryota</taxon>
        <taxon>Metazoa</taxon>
        <taxon>Ecdysozoa</taxon>
        <taxon>Nematoda</taxon>
        <taxon>Enoplea</taxon>
        <taxon>Dorylaimia</taxon>
        <taxon>Trichinellida</taxon>
        <taxon>Trichuridae</taxon>
        <taxon>Trichuris</taxon>
    </lineage>
</organism>
<protein>
    <submittedName>
        <fullName evidence="1">Uncharacterized protein</fullName>
    </submittedName>
</protein>
<reference evidence="1" key="1">
    <citation type="journal article" date="2014" name="Nat. Genet.">
        <title>Genome and transcriptome of the porcine whipworm Trichuris suis.</title>
        <authorList>
            <person name="Jex A.R."/>
            <person name="Nejsum P."/>
            <person name="Schwarz E.M."/>
            <person name="Hu L."/>
            <person name="Young N.D."/>
            <person name="Hall R.S."/>
            <person name="Korhonen P.K."/>
            <person name="Liao S."/>
            <person name="Thamsborg S."/>
            <person name="Xia J."/>
            <person name="Xu P."/>
            <person name="Wang S."/>
            <person name="Scheerlinck J.P."/>
            <person name="Hofmann A."/>
            <person name="Sternberg P.W."/>
            <person name="Wang J."/>
            <person name="Gasser R.B."/>
        </authorList>
    </citation>
    <scope>NUCLEOTIDE SEQUENCE [LARGE SCALE GENOMIC DNA]</scope>
    <source>
        <strain evidence="1">DCEP-RM93F</strain>
    </source>
</reference>
<proteinExistence type="predicted"/>
<evidence type="ECO:0000313" key="1">
    <source>
        <dbReference type="EMBL" id="KFD64668.1"/>
    </source>
</evidence>
<accession>A0A085N5C2</accession>
<dbReference type="AlphaFoldDB" id="A0A085N5C2"/>
<sequence length="115" mass="12730">MDASETDKIFYVQSVYLNSPKPILEAFGAATCSVSSNNKNDPKNGPRSVVNVFSVVQFRMEGFWITFRQDLVCYSKVQEEPGEEADQEGIVGSGESSAHQLWQSMQSSVGKQNMV</sequence>
<dbReference type="EMBL" id="KL367552">
    <property type="protein sequence ID" value="KFD64668.1"/>
    <property type="molecule type" value="Genomic_DNA"/>
</dbReference>
<gene>
    <name evidence="1" type="ORF">M514_23126</name>
</gene>
<name>A0A085N5C2_9BILA</name>
<dbReference type="Proteomes" id="UP000030758">
    <property type="component" value="Unassembled WGS sequence"/>
</dbReference>